<reference evidence="2 3" key="1">
    <citation type="journal article" date="2016" name="Nat. Commun.">
        <title>Thousands of microbial genomes shed light on interconnected biogeochemical processes in an aquifer system.</title>
        <authorList>
            <person name="Anantharaman K."/>
            <person name="Brown C.T."/>
            <person name="Hug L.A."/>
            <person name="Sharon I."/>
            <person name="Castelle C.J."/>
            <person name="Probst A.J."/>
            <person name="Thomas B.C."/>
            <person name="Singh A."/>
            <person name="Wilkins M.J."/>
            <person name="Karaoz U."/>
            <person name="Brodie E.L."/>
            <person name="Williams K.H."/>
            <person name="Hubbard S.S."/>
            <person name="Banfield J.F."/>
        </authorList>
    </citation>
    <scope>NUCLEOTIDE SEQUENCE [LARGE SCALE GENOMIC DNA]</scope>
</reference>
<dbReference type="Proteomes" id="UP000177967">
    <property type="component" value="Unassembled WGS sequence"/>
</dbReference>
<proteinExistence type="predicted"/>
<dbReference type="PIRSF" id="PIRSF038992">
    <property type="entry name" value="Aldolase_Ia"/>
    <property type="match status" value="1"/>
</dbReference>
<organism evidence="2 3">
    <name type="scientific">Candidatus Blackburnbacteria bacterium RIFCSPHIGHO2_01_FULL_43_15b</name>
    <dbReference type="NCBI Taxonomy" id="1797513"/>
    <lineage>
        <taxon>Bacteria</taxon>
        <taxon>Candidatus Blackburniibacteriota</taxon>
    </lineage>
</organism>
<evidence type="ECO:0000313" key="3">
    <source>
        <dbReference type="Proteomes" id="UP000177967"/>
    </source>
</evidence>
<evidence type="ECO:0000256" key="1">
    <source>
        <dbReference type="PIRSR" id="PIRSR038992-1"/>
    </source>
</evidence>
<dbReference type="InterPro" id="IPR002915">
    <property type="entry name" value="DeoC/FbaB/LacD_aldolase"/>
</dbReference>
<comment type="caution">
    <text evidence="2">The sequence shown here is derived from an EMBL/GenBank/DDBJ whole genome shotgun (WGS) entry which is preliminary data.</text>
</comment>
<accession>A0A1G1V241</accession>
<feature type="active site" description="Proton donor" evidence="1">
    <location>
        <position position="143"/>
    </location>
</feature>
<dbReference type="PANTHER" id="PTHR47916:SF1">
    <property type="entry name" value="3-HYDROXY-5-PHOSPHONOOXYPENTANE-2,4-DIONE THIOLASE"/>
    <property type="match status" value="1"/>
</dbReference>
<dbReference type="InterPro" id="IPR050456">
    <property type="entry name" value="DeoC/FbaB_aldolase"/>
</dbReference>
<name>A0A1G1V241_9BACT</name>
<evidence type="ECO:0008006" key="4">
    <source>
        <dbReference type="Google" id="ProtNLM"/>
    </source>
</evidence>
<gene>
    <name evidence="2" type="ORF">A2782_01205</name>
</gene>
<dbReference type="SMART" id="SM01133">
    <property type="entry name" value="DeoC"/>
    <property type="match status" value="1"/>
</dbReference>
<dbReference type="GO" id="GO:0004332">
    <property type="term" value="F:fructose-bisphosphate aldolase activity"/>
    <property type="evidence" value="ECO:0007669"/>
    <property type="project" value="InterPro"/>
</dbReference>
<dbReference type="Gene3D" id="3.20.20.70">
    <property type="entry name" value="Aldolase class I"/>
    <property type="match status" value="1"/>
</dbReference>
<dbReference type="SUPFAM" id="SSF51569">
    <property type="entry name" value="Aldolase"/>
    <property type="match status" value="1"/>
</dbReference>
<feature type="active site" description="Schiff-base intermediate with dihydroxyacetone-P" evidence="1">
    <location>
        <position position="174"/>
    </location>
</feature>
<protein>
    <recommendedName>
        <fullName evidence="4">Fructose-bisphosphate aldolase</fullName>
    </recommendedName>
</protein>
<dbReference type="EMBL" id="MHBW01000010">
    <property type="protein sequence ID" value="OGY09421.1"/>
    <property type="molecule type" value="Genomic_DNA"/>
</dbReference>
<dbReference type="InterPro" id="IPR041720">
    <property type="entry name" value="FbaB-like"/>
</dbReference>
<dbReference type="InterPro" id="IPR013785">
    <property type="entry name" value="Aldolase_TIM"/>
</dbReference>
<evidence type="ECO:0000313" key="2">
    <source>
        <dbReference type="EMBL" id="OGY09421.1"/>
    </source>
</evidence>
<dbReference type="STRING" id="1797513.A2782_01205"/>
<dbReference type="Pfam" id="PF01791">
    <property type="entry name" value="DeoC"/>
    <property type="match status" value="1"/>
</dbReference>
<dbReference type="CDD" id="cd00958">
    <property type="entry name" value="DhnA"/>
    <property type="match status" value="1"/>
</dbReference>
<dbReference type="PANTHER" id="PTHR47916">
    <property type="entry name" value="FRUCTOSE-BISPHOSPHATE ALDOLASE CLASS 1"/>
    <property type="match status" value="1"/>
</dbReference>
<sequence length="252" mass="27541">MNTASLAPILKNGHGMLLAYDHGFEHGPVEFDERSADPAWIMDIADSGYFTGVICQKGIAAHYYHKRKVPLIVKLNGKTAFHSGEEPISVQNCTVEEATELGAVGVGYTIYIGAEHENEMIQEFSEIEKEAHEKGLIVIGWMYPRGKNIKSDTDPETLAYAARLGLELNADAVKIKYTGDLESYKKVVDVAGDTKVFVVGGPKTDNAEQLYETAREIVEAGAVGLAIGRNVWQAENPLEVAEKLASIIYPSK</sequence>
<dbReference type="AlphaFoldDB" id="A0A1G1V241"/>